<feature type="compositionally biased region" description="Low complexity" evidence="1">
    <location>
        <begin position="54"/>
        <end position="70"/>
    </location>
</feature>
<dbReference type="EMBL" id="JARKIE010000113">
    <property type="protein sequence ID" value="KAJ7682898.1"/>
    <property type="molecule type" value="Genomic_DNA"/>
</dbReference>
<sequence>MSCCRQSRSDSNLLGSRVSSPPTRQQVVDQQPTGQPGLHLHHPAIRTHVAHQGSSVSWSSTNSPPLAPPSAATANYAAAPYDDGYFPAVSDSGTVASHARQASQVLDEGKLVVAIDFGTTFSGVAYGSSRIASGKVQQILNWPGSSETFRKIPTCLLYDEQGRILAWGLEAKNASAMPGTSRYEWFKLFLDPRALRDESNVDPRLPSLPPGKTPADLITEFLSCLWEYAREQITRDIGAIADLNSADVWVTVPAAWDARATALMRDAGIAAGLVQRAHAGDSAWRERLKIITEPEAAAVHCAHLTDLYKLRPAQNFIVCDAGGGTVDLAVYKIIGDLAHLEIAEIAARSGASCGSLFLDLRFRALVQALLADHPAHLDAASLAYFMHSFSEADKLTYAGRADDDAIFYFNCFNVEDPDDPAVGLINGQLAIPGVLLREAVFDPVVDEVLDLITRQLAVSPPIDALLLVGGFSGSTYLKARVEEHFGAQIHTLARPPDSDTATLRGAARYGLARRALVSQLVVPRSYVMKVKLPAEPEDRVRRPGFVHVNDAGVEVCENRLQYLVQRGRSCGGGASLPLLVRVAEF</sequence>
<keyword evidence="3" id="KW-1185">Reference proteome</keyword>
<name>A0AAD7D8G5_MYCRO</name>
<feature type="compositionally biased region" description="Basic residues" evidence="1">
    <location>
        <begin position="39"/>
        <end position="49"/>
    </location>
</feature>
<dbReference type="AlphaFoldDB" id="A0AAD7D8G5"/>
<evidence type="ECO:0008006" key="4">
    <source>
        <dbReference type="Google" id="ProtNLM"/>
    </source>
</evidence>
<dbReference type="PANTHER" id="PTHR14187:SF5">
    <property type="entry name" value="HEAT SHOCK 70 KDA PROTEIN 12A"/>
    <property type="match status" value="1"/>
</dbReference>
<evidence type="ECO:0000313" key="3">
    <source>
        <dbReference type="Proteomes" id="UP001221757"/>
    </source>
</evidence>
<dbReference type="InterPro" id="IPR043129">
    <property type="entry name" value="ATPase_NBD"/>
</dbReference>
<dbReference type="Proteomes" id="UP001221757">
    <property type="component" value="Unassembled WGS sequence"/>
</dbReference>
<organism evidence="2 3">
    <name type="scientific">Mycena rosella</name>
    <name type="common">Pink bonnet</name>
    <name type="synonym">Agaricus rosellus</name>
    <dbReference type="NCBI Taxonomy" id="1033263"/>
    <lineage>
        <taxon>Eukaryota</taxon>
        <taxon>Fungi</taxon>
        <taxon>Dikarya</taxon>
        <taxon>Basidiomycota</taxon>
        <taxon>Agaricomycotina</taxon>
        <taxon>Agaricomycetes</taxon>
        <taxon>Agaricomycetidae</taxon>
        <taxon>Agaricales</taxon>
        <taxon>Marasmiineae</taxon>
        <taxon>Mycenaceae</taxon>
        <taxon>Mycena</taxon>
    </lineage>
</organism>
<dbReference type="Gene3D" id="3.90.640.10">
    <property type="entry name" value="Actin, Chain A, domain 4"/>
    <property type="match status" value="1"/>
</dbReference>
<evidence type="ECO:0000256" key="1">
    <source>
        <dbReference type="SAM" id="MobiDB-lite"/>
    </source>
</evidence>
<feature type="region of interest" description="Disordered" evidence="1">
    <location>
        <begin position="1"/>
        <end position="70"/>
    </location>
</feature>
<dbReference type="CDD" id="cd10170">
    <property type="entry name" value="ASKHA_NBD_HSP70"/>
    <property type="match status" value="1"/>
</dbReference>
<evidence type="ECO:0000313" key="2">
    <source>
        <dbReference type="EMBL" id="KAJ7682898.1"/>
    </source>
</evidence>
<comment type="caution">
    <text evidence="2">The sequence shown here is derived from an EMBL/GenBank/DDBJ whole genome shotgun (WGS) entry which is preliminary data.</text>
</comment>
<dbReference type="PANTHER" id="PTHR14187">
    <property type="entry name" value="ALPHA KINASE/ELONGATION FACTOR 2 KINASE"/>
    <property type="match status" value="1"/>
</dbReference>
<protein>
    <recommendedName>
        <fullName evidence="4">Actin-like ATPase domain-containing protein</fullName>
    </recommendedName>
</protein>
<accession>A0AAD7D8G5</accession>
<feature type="non-terminal residue" evidence="2">
    <location>
        <position position="1"/>
    </location>
</feature>
<gene>
    <name evidence="2" type="ORF">B0H17DRAFT_1075328</name>
</gene>
<proteinExistence type="predicted"/>
<dbReference type="SUPFAM" id="SSF53067">
    <property type="entry name" value="Actin-like ATPase domain"/>
    <property type="match status" value="2"/>
</dbReference>
<feature type="compositionally biased region" description="Polar residues" evidence="1">
    <location>
        <begin position="1"/>
        <end position="34"/>
    </location>
</feature>
<reference evidence="2" key="1">
    <citation type="submission" date="2023-03" db="EMBL/GenBank/DDBJ databases">
        <title>Massive genome expansion in bonnet fungi (Mycena s.s.) driven by repeated elements and novel gene families across ecological guilds.</title>
        <authorList>
            <consortium name="Lawrence Berkeley National Laboratory"/>
            <person name="Harder C.B."/>
            <person name="Miyauchi S."/>
            <person name="Viragh M."/>
            <person name="Kuo A."/>
            <person name="Thoen E."/>
            <person name="Andreopoulos B."/>
            <person name="Lu D."/>
            <person name="Skrede I."/>
            <person name="Drula E."/>
            <person name="Henrissat B."/>
            <person name="Morin E."/>
            <person name="Kohler A."/>
            <person name="Barry K."/>
            <person name="LaButti K."/>
            <person name="Morin E."/>
            <person name="Salamov A."/>
            <person name="Lipzen A."/>
            <person name="Mereny Z."/>
            <person name="Hegedus B."/>
            <person name="Baldrian P."/>
            <person name="Stursova M."/>
            <person name="Weitz H."/>
            <person name="Taylor A."/>
            <person name="Grigoriev I.V."/>
            <person name="Nagy L.G."/>
            <person name="Martin F."/>
            <person name="Kauserud H."/>
        </authorList>
    </citation>
    <scope>NUCLEOTIDE SEQUENCE</scope>
    <source>
        <strain evidence="2">CBHHK067</strain>
    </source>
</reference>
<dbReference type="Gene3D" id="3.30.420.40">
    <property type="match status" value="2"/>
</dbReference>